<sequence>MIVLGLFFFSFGLLSLLINHKHFLMLLLCFELMYLGIFILLLQMTVLLSFFLNLILYLIIIVCEASLGVSILVASVYYYGNDKLGVFSLLKC</sequence>
<evidence type="ECO:0000313" key="12">
    <source>
        <dbReference type="EMBL" id="AMX74128.1"/>
    </source>
</evidence>
<evidence type="ECO:0000256" key="7">
    <source>
        <dbReference type="ARBA" id="ARBA00023027"/>
    </source>
</evidence>
<comment type="catalytic activity">
    <reaction evidence="10">
        <text>a ubiquinone + NADH + 5 H(+)(in) = a ubiquinol + NAD(+) + 4 H(+)(out)</text>
        <dbReference type="Rhea" id="RHEA:29091"/>
        <dbReference type="Rhea" id="RHEA-COMP:9565"/>
        <dbReference type="Rhea" id="RHEA-COMP:9566"/>
        <dbReference type="ChEBI" id="CHEBI:15378"/>
        <dbReference type="ChEBI" id="CHEBI:16389"/>
        <dbReference type="ChEBI" id="CHEBI:17976"/>
        <dbReference type="ChEBI" id="CHEBI:57540"/>
        <dbReference type="ChEBI" id="CHEBI:57945"/>
        <dbReference type="EC" id="7.1.1.2"/>
    </reaction>
</comment>
<dbReference type="GO" id="GO:0008137">
    <property type="term" value="F:NADH dehydrogenase (ubiquinone) activity"/>
    <property type="evidence" value="ECO:0007669"/>
    <property type="project" value="UniProtKB-EC"/>
</dbReference>
<keyword evidence="5" id="KW-1278">Translocase</keyword>
<dbReference type="InterPro" id="IPR039428">
    <property type="entry name" value="NUOK/Mnh_C1-like"/>
</dbReference>
<dbReference type="Pfam" id="PF00420">
    <property type="entry name" value="Oxidored_q2"/>
    <property type="match status" value="1"/>
</dbReference>
<keyword evidence="7" id="KW-0520">NAD</keyword>
<evidence type="ECO:0000256" key="1">
    <source>
        <dbReference type="ARBA" id="ARBA00004141"/>
    </source>
</evidence>
<evidence type="ECO:0000256" key="10">
    <source>
        <dbReference type="ARBA" id="ARBA00049551"/>
    </source>
</evidence>
<comment type="similarity">
    <text evidence="2">Belongs to the complex I subunit 4L family.</text>
</comment>
<comment type="subcellular location">
    <subcellularLocation>
        <location evidence="1">Membrane</location>
        <topology evidence="1">Multi-pass membrane protein</topology>
    </subcellularLocation>
</comment>
<dbReference type="GO" id="GO:0016020">
    <property type="term" value="C:membrane"/>
    <property type="evidence" value="ECO:0007669"/>
    <property type="project" value="UniProtKB-SubCell"/>
</dbReference>
<reference evidence="12" key="1">
    <citation type="journal article" date="2019" name="Ticks Tick Borne Dis.">
        <title>Argasid and ixodid systematics: Implications for soft tick evolution and systematics, with a new argasid species list.</title>
        <authorList>
            <person name="Mans B.J."/>
            <person name="Featherston J."/>
            <person name="Kvas M."/>
            <person name="Pillay K.A."/>
            <person name="de Klerk D.G."/>
            <person name="Pienaar R."/>
            <person name="de Castro M.H."/>
            <person name="Schwan T.G."/>
            <person name="Lopez J.E."/>
            <person name="Teel P."/>
            <person name="Perez de Leon A.A."/>
            <person name="Sonenshine D.E."/>
            <person name="Egekwu N.I."/>
            <person name="Bakkes D.K."/>
            <person name="Heyne H."/>
            <person name="Kanduma E.G."/>
            <person name="Nyangiwe N."/>
            <person name="Bouattour A."/>
            <person name="Latif A.A."/>
        </authorList>
    </citation>
    <scope>NUCLEOTIDE SEQUENCE</scope>
</reference>
<dbReference type="EMBL" id="KR907242">
    <property type="protein sequence ID" value="AMX74128.1"/>
    <property type="molecule type" value="Genomic_DNA"/>
</dbReference>
<feature type="transmembrane region" description="Helical" evidence="11">
    <location>
        <begin position="54"/>
        <end position="79"/>
    </location>
</feature>
<evidence type="ECO:0000256" key="11">
    <source>
        <dbReference type="SAM" id="Phobius"/>
    </source>
</evidence>
<dbReference type="RefSeq" id="YP_009480276.1">
    <property type="nucleotide sequence ID" value="NC_037522.1"/>
</dbReference>
<accession>A0A1P8AG86</accession>
<keyword evidence="6 11" id="KW-1133">Transmembrane helix</keyword>
<geneLocation type="mitochondrion" evidence="12"/>
<keyword evidence="8 11" id="KW-0472">Membrane</keyword>
<dbReference type="AlphaFoldDB" id="A0A1P8AG86"/>
<keyword evidence="4 11" id="KW-0812">Transmembrane</keyword>
<evidence type="ECO:0000256" key="2">
    <source>
        <dbReference type="ARBA" id="ARBA00010519"/>
    </source>
</evidence>
<dbReference type="CTD" id="4539"/>
<name>A0A1P8AG86_9ACAR</name>
<keyword evidence="12" id="KW-0496">Mitochondrion</keyword>
<organism evidence="12">
    <name type="scientific">Navis striatus</name>
    <dbReference type="NCBI Taxonomy" id="1580118"/>
    <lineage>
        <taxon>Eukaryota</taxon>
        <taxon>Metazoa</taxon>
        <taxon>Ecdysozoa</taxon>
        <taxon>Arthropoda</taxon>
        <taxon>Chelicerata</taxon>
        <taxon>Arachnida</taxon>
        <taxon>Acari</taxon>
        <taxon>Parasitiformes</taxon>
        <taxon>Ixodida</taxon>
        <taxon>Ixodoidea</taxon>
        <taxon>Argasidae</taxon>
        <taxon>Argasinae</taxon>
        <taxon>Navis</taxon>
    </lineage>
</organism>
<evidence type="ECO:0000256" key="6">
    <source>
        <dbReference type="ARBA" id="ARBA00022989"/>
    </source>
</evidence>
<evidence type="ECO:0000256" key="3">
    <source>
        <dbReference type="ARBA" id="ARBA00016612"/>
    </source>
</evidence>
<evidence type="ECO:0000256" key="8">
    <source>
        <dbReference type="ARBA" id="ARBA00023136"/>
    </source>
</evidence>
<proteinExistence type="inferred from homology"/>
<evidence type="ECO:0000256" key="9">
    <source>
        <dbReference type="ARBA" id="ARBA00031586"/>
    </source>
</evidence>
<dbReference type="GeneID" id="37277008"/>
<evidence type="ECO:0000256" key="4">
    <source>
        <dbReference type="ARBA" id="ARBA00022692"/>
    </source>
</evidence>
<dbReference type="Gene3D" id="1.10.287.3510">
    <property type="match status" value="1"/>
</dbReference>
<evidence type="ECO:0000256" key="5">
    <source>
        <dbReference type="ARBA" id="ARBA00022967"/>
    </source>
</evidence>
<gene>
    <name evidence="12" type="primary">ND4L</name>
</gene>
<protein>
    <recommendedName>
        <fullName evidence="3">NADH-ubiquinone oxidoreductase chain 4L</fullName>
    </recommendedName>
    <alternativeName>
        <fullName evidence="9">NADH dehydrogenase subunit 4L</fullName>
    </alternativeName>
</protein>